<keyword evidence="3" id="KW-0813">Transport</keyword>
<feature type="transmembrane region" description="Helical" evidence="8">
    <location>
        <begin position="135"/>
        <end position="153"/>
    </location>
</feature>
<organism evidence="9 10">
    <name type="scientific">Clunio marinus</name>
    <dbReference type="NCBI Taxonomy" id="568069"/>
    <lineage>
        <taxon>Eukaryota</taxon>
        <taxon>Metazoa</taxon>
        <taxon>Ecdysozoa</taxon>
        <taxon>Arthropoda</taxon>
        <taxon>Hexapoda</taxon>
        <taxon>Insecta</taxon>
        <taxon>Pterygota</taxon>
        <taxon>Neoptera</taxon>
        <taxon>Endopterygota</taxon>
        <taxon>Diptera</taxon>
        <taxon>Nematocera</taxon>
        <taxon>Chironomoidea</taxon>
        <taxon>Chironomidae</taxon>
        <taxon>Clunio</taxon>
    </lineage>
</organism>
<feature type="transmembrane region" description="Helical" evidence="8">
    <location>
        <begin position="12"/>
        <end position="32"/>
    </location>
</feature>
<dbReference type="Proteomes" id="UP000183832">
    <property type="component" value="Unassembled WGS sequence"/>
</dbReference>
<protein>
    <submittedName>
        <fullName evidence="9">CLUMA_CG010620, isoform A</fullName>
    </submittedName>
</protein>
<accession>A0A1J1IAA8</accession>
<dbReference type="STRING" id="568069.A0A1J1IAA8"/>
<dbReference type="InterPro" id="IPR001204">
    <property type="entry name" value="Phos_transporter"/>
</dbReference>
<dbReference type="GO" id="GO:0035435">
    <property type="term" value="P:phosphate ion transmembrane transport"/>
    <property type="evidence" value="ECO:0007669"/>
    <property type="project" value="TreeGrafter"/>
</dbReference>
<dbReference type="GO" id="GO:0016020">
    <property type="term" value="C:membrane"/>
    <property type="evidence" value="ECO:0007669"/>
    <property type="project" value="UniProtKB-SubCell"/>
</dbReference>
<evidence type="ECO:0000256" key="3">
    <source>
        <dbReference type="ARBA" id="ARBA00022448"/>
    </source>
</evidence>
<evidence type="ECO:0000313" key="9">
    <source>
        <dbReference type="EMBL" id="CRK97223.1"/>
    </source>
</evidence>
<keyword evidence="7 8" id="KW-0472">Membrane</keyword>
<feature type="transmembrane region" description="Helical" evidence="8">
    <location>
        <begin position="230"/>
        <end position="251"/>
    </location>
</feature>
<dbReference type="OrthoDB" id="260807at2759"/>
<dbReference type="GO" id="GO:0005315">
    <property type="term" value="F:phosphate transmembrane transporter activity"/>
    <property type="evidence" value="ECO:0007669"/>
    <property type="project" value="InterPro"/>
</dbReference>
<evidence type="ECO:0000313" key="10">
    <source>
        <dbReference type="Proteomes" id="UP000183832"/>
    </source>
</evidence>
<evidence type="ECO:0000256" key="1">
    <source>
        <dbReference type="ARBA" id="ARBA00004141"/>
    </source>
</evidence>
<evidence type="ECO:0000256" key="7">
    <source>
        <dbReference type="ARBA" id="ARBA00023136"/>
    </source>
</evidence>
<keyword evidence="10" id="KW-1185">Reference proteome</keyword>
<evidence type="ECO:0000256" key="6">
    <source>
        <dbReference type="ARBA" id="ARBA00022989"/>
    </source>
</evidence>
<dbReference type="EMBL" id="CVRI01000047">
    <property type="protein sequence ID" value="CRK97223.1"/>
    <property type="molecule type" value="Genomic_DNA"/>
</dbReference>
<reference evidence="9 10" key="1">
    <citation type="submission" date="2015-04" db="EMBL/GenBank/DDBJ databases">
        <authorList>
            <person name="Syromyatnikov M.Y."/>
            <person name="Popov V.N."/>
        </authorList>
    </citation>
    <scope>NUCLEOTIDE SEQUENCE [LARGE SCALE GENOMIC DNA]</scope>
</reference>
<comment type="subcellular location">
    <subcellularLocation>
        <location evidence="1">Membrane</location>
        <topology evidence="1">Multi-pass membrane protein</topology>
    </subcellularLocation>
</comment>
<evidence type="ECO:0000256" key="5">
    <source>
        <dbReference type="ARBA" id="ARBA00022692"/>
    </source>
</evidence>
<proteinExistence type="inferred from homology"/>
<keyword evidence="6 8" id="KW-1133">Transmembrane helix</keyword>
<dbReference type="PANTHER" id="PTHR11101">
    <property type="entry name" value="PHOSPHATE TRANSPORTER"/>
    <property type="match status" value="1"/>
</dbReference>
<dbReference type="Pfam" id="PF01384">
    <property type="entry name" value="PHO4"/>
    <property type="match status" value="1"/>
</dbReference>
<name>A0A1J1IAA8_9DIPT</name>
<dbReference type="PANTHER" id="PTHR11101:SF80">
    <property type="entry name" value="PHOSPHATE TRANSPORTER"/>
    <property type="match status" value="1"/>
</dbReference>
<dbReference type="AlphaFoldDB" id="A0A1J1IAA8"/>
<evidence type="ECO:0000256" key="2">
    <source>
        <dbReference type="ARBA" id="ARBA00009916"/>
    </source>
</evidence>
<evidence type="ECO:0000256" key="4">
    <source>
        <dbReference type="ARBA" id="ARBA00022592"/>
    </source>
</evidence>
<keyword evidence="5 8" id="KW-0812">Transmembrane</keyword>
<feature type="transmembrane region" description="Helical" evidence="8">
    <location>
        <begin position="189"/>
        <end position="209"/>
    </location>
</feature>
<sequence length="253" mass="27801">MENLPMWEVLTISFSSMFIVAVVCYFFLVPWLRRKILKDADKESPQMFKNKAGESVVSVVTVSTASLDTPVLKEQQRNNDEENVNKLFHFLQTLTAVFSSFAHGGNDVSNAIGPLIAIWLIYTEGSVLQKSESPILLLLYGGFGMCLGLWLLGTRVNDTIGKNITKITPTTGFTVESSAASTVLLASKLGIPISSTHCIVGSVAFVGWMNAKLDAENKEKKVDWLLFRSIIFAWLITLPAAGAIIITHVQMNT</sequence>
<evidence type="ECO:0000256" key="8">
    <source>
        <dbReference type="SAM" id="Phobius"/>
    </source>
</evidence>
<keyword evidence="4" id="KW-0592">Phosphate transport</keyword>
<comment type="similarity">
    <text evidence="2">Belongs to the inorganic phosphate transporter (PiT) (TC 2.A.20) family.</text>
</comment>
<gene>
    <name evidence="9" type="ORF">CLUMA_CG010620</name>
</gene>